<sequence length="182" mass="21857">MNLDKLFKMQKVLRDRINYNEPDRFNKLVLALLVELGECANEWRGFKFWSVNQVPHTSAVRVPAMMDEDKVFYNPLLEEYVDGLHFVLELGIELDYKNPLYIPIGIYPKETTDYFIELYYKISELNILQMFHKEEKIVKDSYQEIFDMYLHLGHKLGFTWEQIEQAYMDKNAVNHQRQEDGY</sequence>
<dbReference type="GO" id="GO:0004170">
    <property type="term" value="F:dUTP diphosphatase activity"/>
    <property type="evidence" value="ECO:0007669"/>
    <property type="project" value="UniProtKB-EC"/>
</dbReference>
<keyword evidence="2" id="KW-1185">Reference proteome</keyword>
<evidence type="ECO:0000313" key="1">
    <source>
        <dbReference type="EMBL" id="MFE8704119.1"/>
    </source>
</evidence>
<dbReference type="Proteomes" id="UP001601059">
    <property type="component" value="Unassembled WGS sequence"/>
</dbReference>
<dbReference type="InterPro" id="IPR016947">
    <property type="entry name" value="UCP030140"/>
</dbReference>
<accession>A0ABW6KIU8</accession>
<proteinExistence type="predicted"/>
<dbReference type="Pfam" id="PF08761">
    <property type="entry name" value="dUTPase_2"/>
    <property type="match status" value="2"/>
</dbReference>
<dbReference type="RefSeq" id="WP_389365220.1">
    <property type="nucleotide sequence ID" value="NZ_JBIACK010000025.1"/>
</dbReference>
<evidence type="ECO:0000313" key="2">
    <source>
        <dbReference type="Proteomes" id="UP001601059"/>
    </source>
</evidence>
<dbReference type="SUPFAM" id="SSF101386">
    <property type="entry name" value="all-alpha NTP pyrophosphatases"/>
    <property type="match status" value="1"/>
</dbReference>
<protein>
    <submittedName>
        <fullName evidence="1">dUTP diphosphatase</fullName>
        <ecNumber evidence="1">3.6.1.23</ecNumber>
    </submittedName>
</protein>
<organism evidence="1 2">
    <name type="scientific">Cytobacillus spartinae</name>
    <dbReference type="NCBI Taxonomy" id="3299023"/>
    <lineage>
        <taxon>Bacteria</taxon>
        <taxon>Bacillati</taxon>
        <taxon>Bacillota</taxon>
        <taxon>Bacilli</taxon>
        <taxon>Bacillales</taxon>
        <taxon>Bacillaceae</taxon>
        <taxon>Cytobacillus</taxon>
    </lineage>
</organism>
<dbReference type="EC" id="3.6.1.23" evidence="1"/>
<comment type="caution">
    <text evidence="1">The sequence shown here is derived from an EMBL/GenBank/DDBJ whole genome shotgun (WGS) entry which is preliminary data.</text>
</comment>
<dbReference type="CDD" id="cd11527">
    <property type="entry name" value="NTP-PPase_dUTPase"/>
    <property type="match status" value="1"/>
</dbReference>
<dbReference type="EMBL" id="JBIACK010000025">
    <property type="protein sequence ID" value="MFE8704119.1"/>
    <property type="molecule type" value="Genomic_DNA"/>
</dbReference>
<dbReference type="PIRSF" id="PIRSF030140">
    <property type="entry name" value="UCP030140"/>
    <property type="match status" value="1"/>
</dbReference>
<gene>
    <name evidence="1" type="ORF">ACFYKX_26480</name>
</gene>
<name>A0ABW6KIU8_9BACI</name>
<dbReference type="InterPro" id="IPR014871">
    <property type="entry name" value="dUTPase/dCTP_pyrophosphatase"/>
</dbReference>
<keyword evidence="1" id="KW-0378">Hydrolase</keyword>
<dbReference type="Gene3D" id="1.10.4010.10">
    <property type="entry name" value="Type II deoxyuridine triphosphatase"/>
    <property type="match status" value="1"/>
</dbReference>
<reference evidence="1 2" key="1">
    <citation type="submission" date="2024-08" db="EMBL/GenBank/DDBJ databases">
        <title>Two novel Cytobacillus novel species.</title>
        <authorList>
            <person name="Liu G."/>
        </authorList>
    </citation>
    <scope>NUCLEOTIDE SEQUENCE [LARGE SCALE GENOMIC DNA]</scope>
    <source>
        <strain evidence="1 2">FJAT-54145</strain>
    </source>
</reference>